<keyword evidence="3" id="KW-1185">Reference proteome</keyword>
<dbReference type="AlphaFoldDB" id="A0A2P5F2Y8"/>
<evidence type="ECO:0000256" key="1">
    <source>
        <dbReference type="SAM" id="Phobius"/>
    </source>
</evidence>
<name>A0A2P5F2Y8_TREOI</name>
<protein>
    <submittedName>
        <fullName evidence="2">Uncharacterized protein</fullName>
    </submittedName>
</protein>
<organism evidence="2 3">
    <name type="scientific">Trema orientale</name>
    <name type="common">Charcoal tree</name>
    <name type="synonym">Celtis orientalis</name>
    <dbReference type="NCBI Taxonomy" id="63057"/>
    <lineage>
        <taxon>Eukaryota</taxon>
        <taxon>Viridiplantae</taxon>
        <taxon>Streptophyta</taxon>
        <taxon>Embryophyta</taxon>
        <taxon>Tracheophyta</taxon>
        <taxon>Spermatophyta</taxon>
        <taxon>Magnoliopsida</taxon>
        <taxon>eudicotyledons</taxon>
        <taxon>Gunneridae</taxon>
        <taxon>Pentapetalae</taxon>
        <taxon>rosids</taxon>
        <taxon>fabids</taxon>
        <taxon>Rosales</taxon>
        <taxon>Cannabaceae</taxon>
        <taxon>Trema</taxon>
    </lineage>
</organism>
<dbReference type="EMBL" id="JXTC01000068">
    <property type="protein sequence ID" value="PON92132.1"/>
    <property type="molecule type" value="Genomic_DNA"/>
</dbReference>
<gene>
    <name evidence="2" type="ORF">TorRG33x02_119510</name>
</gene>
<evidence type="ECO:0000313" key="3">
    <source>
        <dbReference type="Proteomes" id="UP000237000"/>
    </source>
</evidence>
<dbReference type="InParanoid" id="A0A2P5F2Y8"/>
<keyword evidence="1" id="KW-0812">Transmembrane</keyword>
<feature type="transmembrane region" description="Helical" evidence="1">
    <location>
        <begin position="6"/>
        <end position="24"/>
    </location>
</feature>
<dbReference type="Proteomes" id="UP000237000">
    <property type="component" value="Unassembled WGS sequence"/>
</dbReference>
<evidence type="ECO:0000313" key="2">
    <source>
        <dbReference type="EMBL" id="PON92132.1"/>
    </source>
</evidence>
<sequence length="38" mass="4464">MQVRTNYTIKDIIIIITIIIIICMKEDKISCVYDNLYG</sequence>
<proteinExistence type="predicted"/>
<accession>A0A2P5F2Y8</accession>
<reference evidence="3" key="1">
    <citation type="submission" date="2016-06" db="EMBL/GenBank/DDBJ databases">
        <title>Parallel loss of symbiosis genes in relatives of nitrogen-fixing non-legume Parasponia.</title>
        <authorList>
            <person name="Van Velzen R."/>
            <person name="Holmer R."/>
            <person name="Bu F."/>
            <person name="Rutten L."/>
            <person name="Van Zeijl A."/>
            <person name="Liu W."/>
            <person name="Santuari L."/>
            <person name="Cao Q."/>
            <person name="Sharma T."/>
            <person name="Shen D."/>
            <person name="Roswanjaya Y."/>
            <person name="Wardhani T."/>
            <person name="Kalhor M.S."/>
            <person name="Jansen J."/>
            <person name="Van den Hoogen J."/>
            <person name="Gungor B."/>
            <person name="Hartog M."/>
            <person name="Hontelez J."/>
            <person name="Verver J."/>
            <person name="Yang W.-C."/>
            <person name="Schijlen E."/>
            <person name="Repin R."/>
            <person name="Schilthuizen M."/>
            <person name="Schranz E."/>
            <person name="Heidstra R."/>
            <person name="Miyata K."/>
            <person name="Fedorova E."/>
            <person name="Kohlen W."/>
            <person name="Bisseling T."/>
            <person name="Smit S."/>
            <person name="Geurts R."/>
        </authorList>
    </citation>
    <scope>NUCLEOTIDE SEQUENCE [LARGE SCALE GENOMIC DNA]</scope>
    <source>
        <strain evidence="3">cv. RG33-2</strain>
    </source>
</reference>
<comment type="caution">
    <text evidence="2">The sequence shown here is derived from an EMBL/GenBank/DDBJ whole genome shotgun (WGS) entry which is preliminary data.</text>
</comment>
<keyword evidence="1" id="KW-0472">Membrane</keyword>
<keyword evidence="1" id="KW-1133">Transmembrane helix</keyword>